<accession>A0A850SXV4</accession>
<evidence type="ECO:0000313" key="3">
    <source>
        <dbReference type="Proteomes" id="UP000553343"/>
    </source>
</evidence>
<dbReference type="Proteomes" id="UP000553343">
    <property type="component" value="Unassembled WGS sequence"/>
</dbReference>
<reference evidence="2 3" key="1">
    <citation type="submission" date="2020-06" db="EMBL/GenBank/DDBJ databases">
        <title>High-quality draft genome of sulfate reducer Desulfobacter latus type strain AcrS2 isolated from marine sediment.</title>
        <authorList>
            <person name="Hoppe M."/>
            <person name="Larsen C.K."/>
            <person name="Marshall I.P.G."/>
            <person name="Schramm A."/>
            <person name="Marietou A.G."/>
        </authorList>
    </citation>
    <scope>NUCLEOTIDE SEQUENCE [LARGE SCALE GENOMIC DNA]</scope>
    <source>
        <strain evidence="2 3">AcRS2</strain>
    </source>
</reference>
<proteinExistence type="predicted"/>
<comment type="caution">
    <text evidence="2">The sequence shown here is derived from an EMBL/GenBank/DDBJ whole genome shotgun (WGS) entry which is preliminary data.</text>
</comment>
<dbReference type="InterPro" id="IPR010982">
    <property type="entry name" value="Lambda_DNA-bd_dom_sf"/>
</dbReference>
<dbReference type="CDD" id="cd00093">
    <property type="entry name" value="HTH_XRE"/>
    <property type="match status" value="1"/>
</dbReference>
<evidence type="ECO:0000259" key="1">
    <source>
        <dbReference type="PROSITE" id="PS50943"/>
    </source>
</evidence>
<dbReference type="EMBL" id="JACADJ010000002">
    <property type="protein sequence ID" value="NWH03521.1"/>
    <property type="molecule type" value="Genomic_DNA"/>
</dbReference>
<protein>
    <submittedName>
        <fullName evidence="2">Helix-turn-helix transcriptional regulator</fullName>
    </submittedName>
</protein>
<dbReference type="Gene3D" id="1.10.260.40">
    <property type="entry name" value="lambda repressor-like DNA-binding domains"/>
    <property type="match status" value="1"/>
</dbReference>
<dbReference type="SUPFAM" id="SSF47413">
    <property type="entry name" value="lambda repressor-like DNA-binding domains"/>
    <property type="match status" value="1"/>
</dbReference>
<dbReference type="GO" id="GO:0003677">
    <property type="term" value="F:DNA binding"/>
    <property type="evidence" value="ECO:0007669"/>
    <property type="project" value="InterPro"/>
</dbReference>
<dbReference type="PROSITE" id="PS50943">
    <property type="entry name" value="HTH_CROC1"/>
    <property type="match status" value="1"/>
</dbReference>
<dbReference type="RefSeq" id="WP_178365070.1">
    <property type="nucleotide sequence ID" value="NZ_JACADJ010000002.1"/>
</dbReference>
<dbReference type="InterPro" id="IPR001387">
    <property type="entry name" value="Cro/C1-type_HTH"/>
</dbReference>
<name>A0A850SXV4_9BACT</name>
<organism evidence="2 3">
    <name type="scientific">Desulfobacter latus</name>
    <dbReference type="NCBI Taxonomy" id="2292"/>
    <lineage>
        <taxon>Bacteria</taxon>
        <taxon>Pseudomonadati</taxon>
        <taxon>Thermodesulfobacteriota</taxon>
        <taxon>Desulfobacteria</taxon>
        <taxon>Desulfobacterales</taxon>
        <taxon>Desulfobacteraceae</taxon>
        <taxon>Desulfobacter</taxon>
    </lineage>
</organism>
<keyword evidence="3" id="KW-1185">Reference proteome</keyword>
<feature type="domain" description="HTH cro/C1-type" evidence="1">
    <location>
        <begin position="11"/>
        <end position="54"/>
    </location>
</feature>
<dbReference type="Pfam" id="PF01381">
    <property type="entry name" value="HTH_3"/>
    <property type="match status" value="1"/>
</dbReference>
<gene>
    <name evidence="2" type="ORF">HXW94_00680</name>
</gene>
<sequence length="63" mass="6685">MFGPLTFGKALKAHREGEALSQSAFAKALGISPQSLCDLEKGRRTPSVKRAAKIGLSKNPLFG</sequence>
<evidence type="ECO:0000313" key="2">
    <source>
        <dbReference type="EMBL" id="NWH03521.1"/>
    </source>
</evidence>
<dbReference type="AlphaFoldDB" id="A0A850SXV4"/>